<dbReference type="GO" id="GO:0008146">
    <property type="term" value="F:sulfotransferase activity"/>
    <property type="evidence" value="ECO:0007669"/>
    <property type="project" value="InterPro"/>
</dbReference>
<keyword evidence="2 3" id="KW-0808">Transferase</keyword>
<protein>
    <recommendedName>
        <fullName evidence="3">Sulfotransferase</fullName>
        <ecNumber evidence="3">2.8.2.-</ecNumber>
    </recommendedName>
</protein>
<dbReference type="SUPFAM" id="SSF52540">
    <property type="entry name" value="P-loop containing nucleoside triphosphate hydrolases"/>
    <property type="match status" value="1"/>
</dbReference>
<feature type="domain" description="Sulfotransferase" evidence="4">
    <location>
        <begin position="186"/>
        <end position="320"/>
    </location>
</feature>
<proteinExistence type="inferred from homology"/>
<keyword evidence="6" id="KW-1185">Reference proteome</keyword>
<dbReference type="EMBL" id="CAWUPB010000994">
    <property type="protein sequence ID" value="CAK7336395.1"/>
    <property type="molecule type" value="Genomic_DNA"/>
</dbReference>
<dbReference type="AlphaFoldDB" id="A0AAV1RIX7"/>
<dbReference type="InterPro" id="IPR000863">
    <property type="entry name" value="Sulfotransferase_dom"/>
</dbReference>
<comment type="similarity">
    <text evidence="1 3">Belongs to the sulfotransferase 1 family.</text>
</comment>
<evidence type="ECO:0000256" key="2">
    <source>
        <dbReference type="ARBA" id="ARBA00022679"/>
    </source>
</evidence>
<sequence>MASASLFHLSLGTCSNTNTTHDPQVIGKTGNESKPLPYSLSNHANLWKGMSISLSVPSRPTFHSFRSHGLLASTVETKPKDDLQELLPTFPVRKIGMAIYSICTTWLKALTFSVVNRNRYSPKESPLLTTPPHELVRFFEIDLYIKTNQPNLERFRAPRIFGSHTHYASLPESIRDSKCKVVYICFDNVCRGIQSHGPFWDSVLGYWKASFERPDKVLFLKYEDLKDDIVINLKRLAEFLEHPFTEEEEKEGVIEEISRLCSFDSLKSLKVNKKGVRPYSGAPNSSFFSKGEVGDWGNYMNPAMAERFTNIVEEKLAGSGLVFKMS</sequence>
<accession>A0AAV1RIX7</accession>
<dbReference type="PANTHER" id="PTHR11783">
    <property type="entry name" value="SULFOTRANSFERASE SULT"/>
    <property type="match status" value="1"/>
</dbReference>
<name>A0AAV1RIX7_9ROSI</name>
<dbReference type="Proteomes" id="UP001314170">
    <property type="component" value="Unassembled WGS sequence"/>
</dbReference>
<dbReference type="Gene3D" id="3.40.50.300">
    <property type="entry name" value="P-loop containing nucleotide triphosphate hydrolases"/>
    <property type="match status" value="2"/>
</dbReference>
<dbReference type="InterPro" id="IPR027417">
    <property type="entry name" value="P-loop_NTPase"/>
</dbReference>
<dbReference type="EC" id="2.8.2.-" evidence="3"/>
<evidence type="ECO:0000313" key="5">
    <source>
        <dbReference type="EMBL" id="CAK7336395.1"/>
    </source>
</evidence>
<evidence type="ECO:0000259" key="4">
    <source>
        <dbReference type="Pfam" id="PF00685"/>
    </source>
</evidence>
<gene>
    <name evidence="5" type="ORF">DCAF_LOCUS11403</name>
</gene>
<evidence type="ECO:0000256" key="3">
    <source>
        <dbReference type="RuleBase" id="RU361155"/>
    </source>
</evidence>
<dbReference type="Pfam" id="PF00685">
    <property type="entry name" value="Sulfotransfer_1"/>
    <property type="match status" value="1"/>
</dbReference>
<comment type="caution">
    <text evidence="5">The sequence shown here is derived from an EMBL/GenBank/DDBJ whole genome shotgun (WGS) entry which is preliminary data.</text>
</comment>
<evidence type="ECO:0000256" key="1">
    <source>
        <dbReference type="ARBA" id="ARBA00005771"/>
    </source>
</evidence>
<evidence type="ECO:0000313" key="6">
    <source>
        <dbReference type="Proteomes" id="UP001314170"/>
    </source>
</evidence>
<organism evidence="5 6">
    <name type="scientific">Dovyalis caffra</name>
    <dbReference type="NCBI Taxonomy" id="77055"/>
    <lineage>
        <taxon>Eukaryota</taxon>
        <taxon>Viridiplantae</taxon>
        <taxon>Streptophyta</taxon>
        <taxon>Embryophyta</taxon>
        <taxon>Tracheophyta</taxon>
        <taxon>Spermatophyta</taxon>
        <taxon>Magnoliopsida</taxon>
        <taxon>eudicotyledons</taxon>
        <taxon>Gunneridae</taxon>
        <taxon>Pentapetalae</taxon>
        <taxon>rosids</taxon>
        <taxon>fabids</taxon>
        <taxon>Malpighiales</taxon>
        <taxon>Salicaceae</taxon>
        <taxon>Flacourtieae</taxon>
        <taxon>Dovyalis</taxon>
    </lineage>
</organism>
<reference evidence="5 6" key="1">
    <citation type="submission" date="2024-01" db="EMBL/GenBank/DDBJ databases">
        <authorList>
            <person name="Waweru B."/>
        </authorList>
    </citation>
    <scope>NUCLEOTIDE SEQUENCE [LARGE SCALE GENOMIC DNA]</scope>
</reference>